<evidence type="ECO:0000256" key="6">
    <source>
        <dbReference type="ARBA" id="ARBA00022723"/>
    </source>
</evidence>
<evidence type="ECO:0000256" key="10">
    <source>
        <dbReference type="ARBA" id="ARBA00023280"/>
    </source>
</evidence>
<evidence type="ECO:0000256" key="3">
    <source>
        <dbReference type="ARBA" id="ARBA00022463"/>
    </source>
</evidence>
<protein>
    <recommendedName>
        <fullName evidence="2">RNA silencing suppressor</fullName>
    </recommendedName>
</protein>
<keyword evidence="8" id="KW-0862">Zinc</keyword>
<dbReference type="GO" id="GO:0006355">
    <property type="term" value="P:regulation of DNA-templated transcription"/>
    <property type="evidence" value="ECO:0007669"/>
    <property type="project" value="InterPro"/>
</dbReference>
<evidence type="ECO:0000256" key="2">
    <source>
        <dbReference type="ARBA" id="ARBA00017202"/>
    </source>
</evidence>
<dbReference type="EMBL" id="AJ311375">
    <property type="protein sequence ID" value="CAC85385.1"/>
    <property type="molecule type" value="Genomic_RNA"/>
</dbReference>
<evidence type="ECO:0000313" key="11">
    <source>
        <dbReference type="EMBL" id="CAC85385.1"/>
    </source>
</evidence>
<keyword evidence="10" id="KW-0899">Viral immunoevasion</keyword>
<dbReference type="Pfam" id="PF01623">
    <property type="entry name" value="Carla_C4"/>
    <property type="match status" value="1"/>
</dbReference>
<accession>Q80P41</accession>
<keyword evidence="3" id="KW-0941">Suppressor of RNA silencing</keyword>
<sequence>MHHSLRVALLLAKVMYDSTGVYSFELAYSISIASGRPVGGGKSSYARRRRAASIGRCHRCYRLWPPMHSTTRCDNKTCVPGISYNERVAQYIVDGVTEVIPSWNKALL</sequence>
<name>Q80P41_9VIRU</name>
<proteinExistence type="inferred from homology"/>
<dbReference type="GO" id="GO:0008270">
    <property type="term" value="F:zinc ion binding"/>
    <property type="evidence" value="ECO:0007669"/>
    <property type="project" value="UniProtKB-KW"/>
</dbReference>
<keyword evidence="9" id="KW-0238">DNA-binding</keyword>
<evidence type="ECO:0000256" key="9">
    <source>
        <dbReference type="ARBA" id="ARBA00023125"/>
    </source>
</evidence>
<keyword evidence="7" id="KW-0863">Zinc-finger</keyword>
<reference evidence="11" key="1">
    <citation type="journal article" date="2003" name="J. Phytopathol.">
        <title>Molecular characterization of carla- and potyviruses from Narcissus in China.</title>
        <authorList>
            <person name="Chen J."/>
            <person name="Chen J."/>
            <person name="Langeveld S.A."/>
            <person name="Derks A.F.L.M."/>
            <person name="Adams M.J."/>
        </authorList>
    </citation>
    <scope>NUCLEOTIDE SEQUENCE</scope>
</reference>
<evidence type="ECO:0000256" key="4">
    <source>
        <dbReference type="ARBA" id="ARBA00022581"/>
    </source>
</evidence>
<dbReference type="GO" id="GO:0003677">
    <property type="term" value="F:DNA binding"/>
    <property type="evidence" value="ECO:0007669"/>
    <property type="project" value="UniProtKB-KW"/>
</dbReference>
<keyword evidence="4" id="KW-0945">Host-virus interaction</keyword>
<keyword evidence="6" id="KW-0479">Metal-binding</keyword>
<keyword evidence="5" id="KW-1090">Inhibition of host innate immune response by virus</keyword>
<evidence type="ECO:0000256" key="7">
    <source>
        <dbReference type="ARBA" id="ARBA00022771"/>
    </source>
</evidence>
<comment type="similarity">
    <text evidence="1">Belongs to the carlaviruses nucleic acid-binding protein family.</text>
</comment>
<organism evidence="11">
    <name type="scientific">Narcissus common latent virus</name>
    <dbReference type="NCBI Taxonomy" id="160844"/>
    <lineage>
        <taxon>Viruses</taxon>
        <taxon>Riboviria</taxon>
        <taxon>Orthornavirae</taxon>
        <taxon>Kitrinoviricota</taxon>
        <taxon>Alsuviricetes</taxon>
        <taxon>Tymovirales</taxon>
        <taxon>Betaflexiviridae</taxon>
        <taxon>Quinvirinae</taxon>
        <taxon>Carlavirus</taxon>
        <taxon>Carlavirus latensnarcissi</taxon>
    </lineage>
</organism>
<evidence type="ECO:0000256" key="8">
    <source>
        <dbReference type="ARBA" id="ARBA00022833"/>
    </source>
</evidence>
<dbReference type="GO" id="GO:0052170">
    <property type="term" value="P:symbiont-mediated suppression of host innate immune response"/>
    <property type="evidence" value="ECO:0007669"/>
    <property type="project" value="UniProtKB-KW"/>
</dbReference>
<evidence type="ECO:0000256" key="1">
    <source>
        <dbReference type="ARBA" id="ARBA00006158"/>
    </source>
</evidence>
<dbReference type="InterPro" id="IPR002568">
    <property type="entry name" value="Carla-bd"/>
</dbReference>
<evidence type="ECO:0000256" key="5">
    <source>
        <dbReference type="ARBA" id="ARBA00022632"/>
    </source>
</evidence>